<dbReference type="PROSITE" id="PS51192">
    <property type="entry name" value="HELICASE_ATP_BIND_1"/>
    <property type="match status" value="1"/>
</dbReference>
<evidence type="ECO:0000256" key="4">
    <source>
        <dbReference type="ARBA" id="ARBA00022840"/>
    </source>
</evidence>
<keyword evidence="9" id="KW-1185">Reference proteome</keyword>
<keyword evidence="4" id="KW-0067">ATP-binding</keyword>
<dbReference type="GO" id="GO:0016787">
    <property type="term" value="F:hydrolase activity"/>
    <property type="evidence" value="ECO:0007669"/>
    <property type="project" value="UniProtKB-KW"/>
</dbReference>
<dbReference type="SMART" id="SM00490">
    <property type="entry name" value="HELICc"/>
    <property type="match status" value="1"/>
</dbReference>
<dbReference type="SMART" id="SM00487">
    <property type="entry name" value="DEXDc"/>
    <property type="match status" value="1"/>
</dbReference>
<dbReference type="Pfam" id="PF00270">
    <property type="entry name" value="DEAD"/>
    <property type="match status" value="1"/>
</dbReference>
<dbReference type="PROSITE" id="PS00690">
    <property type="entry name" value="DEAH_ATP_HELICASE"/>
    <property type="match status" value="1"/>
</dbReference>
<keyword evidence="1" id="KW-0547">Nucleotide-binding</keyword>
<dbReference type="InterPro" id="IPR002464">
    <property type="entry name" value="DNA/RNA_helicase_DEAH_CS"/>
</dbReference>
<evidence type="ECO:0000256" key="5">
    <source>
        <dbReference type="ARBA" id="ARBA00023125"/>
    </source>
</evidence>
<accession>A0A369KPP4</accession>
<evidence type="ECO:0000256" key="2">
    <source>
        <dbReference type="ARBA" id="ARBA00022801"/>
    </source>
</evidence>
<dbReference type="Gene3D" id="3.40.50.300">
    <property type="entry name" value="P-loop containing nucleotide triphosphate hydrolases"/>
    <property type="match status" value="2"/>
</dbReference>
<dbReference type="GO" id="GO:0005737">
    <property type="term" value="C:cytoplasm"/>
    <property type="evidence" value="ECO:0007669"/>
    <property type="project" value="TreeGrafter"/>
</dbReference>
<dbReference type="InterPro" id="IPR001650">
    <property type="entry name" value="Helicase_C-like"/>
</dbReference>
<dbReference type="PANTHER" id="PTHR13710:SF108">
    <property type="entry name" value="ATP-DEPENDENT DNA HELICASE Q4"/>
    <property type="match status" value="1"/>
</dbReference>
<reference evidence="8" key="1">
    <citation type="submission" date="2018-04" db="EMBL/GenBank/DDBJ databases">
        <title>Draft genome sequence of the Candidatus Spirobacillus cienkowskii, a pathogen of freshwater Daphnia species, reconstructed from hemolymph metagenomic reads.</title>
        <authorList>
            <person name="Bresciani L."/>
            <person name="Lemos L.N."/>
            <person name="Wale N."/>
            <person name="Lin J.Y."/>
            <person name="Fernandes G.R."/>
            <person name="Duffy M.A."/>
            <person name="Rodrigues J.M."/>
        </authorList>
    </citation>
    <scope>NUCLEOTIDE SEQUENCE [LARGE SCALE GENOMIC DNA]</scope>
    <source>
        <strain evidence="8">Binning01</strain>
    </source>
</reference>
<keyword evidence="3 8" id="KW-0347">Helicase</keyword>
<feature type="domain" description="Helicase ATP-binding" evidence="6">
    <location>
        <begin position="30"/>
        <end position="199"/>
    </location>
</feature>
<feature type="domain" description="Helicase C-terminal" evidence="7">
    <location>
        <begin position="225"/>
        <end position="392"/>
    </location>
</feature>
<dbReference type="NCBIfam" id="TIGR00614">
    <property type="entry name" value="recQ_fam"/>
    <property type="match status" value="1"/>
</dbReference>
<dbReference type="PANTHER" id="PTHR13710">
    <property type="entry name" value="DNA HELICASE RECQ FAMILY MEMBER"/>
    <property type="match status" value="1"/>
</dbReference>
<keyword evidence="5" id="KW-0238">DNA-binding</keyword>
<sequence>METDFVLKCEEFAKKNFSLTSLRPAQRDVLEHIHEKKFVLATLPTGAGKTLLYTLPALFYTEQPVLVISPLIALMRDQERRMELAQIPCSIFTSEQSEEERKLAWCKLRSGEAKLVFASPERFVLPSFLNAIAKISLSMVVVDEAHCVVTWGHHFRPEYSEIGKCVSFLKPPRILAMTATAGRQARQEIIKKVFPENTQVYEYTSNPLGNHIRVESVRVFSNEEQLEKLIEILKNSLSTKILVYFQSRSLCEESAKKLKKLKIHAVAYHAGLTKQQRKDTEHYIHHAQQRTVICATTAFGMGVDIPGIQLVVVFGFPSNIEELFQMLGRAGRSGEPSTGILLWTGADPIKREYQFKASFPEPALFLEQCAEFISFMPQYYGESCFVNKKNLLNCIRSKNDVNKIRKLENIMAGLRICNILEDIRPGENYFCVKLSKDKSFIDILAGLPEGITMRRKVLEGVLSIIDKNAQLLKGAQHALSLKRLQDACELSLENCKRVFSHYQEEKYFSFVHIDQEEAKNGMILKNGFLNLQKEIPKYISARNHFYASLHELGKLSTSTTCRLSSSFEFFASRVVQGATKNIWRCMQCDICIRKRSE</sequence>
<proteinExistence type="predicted"/>
<evidence type="ECO:0000313" key="8">
    <source>
        <dbReference type="EMBL" id="RDB36639.1"/>
    </source>
</evidence>
<dbReference type="GO" id="GO:0005694">
    <property type="term" value="C:chromosome"/>
    <property type="evidence" value="ECO:0007669"/>
    <property type="project" value="TreeGrafter"/>
</dbReference>
<evidence type="ECO:0000259" key="7">
    <source>
        <dbReference type="PROSITE" id="PS51194"/>
    </source>
</evidence>
<dbReference type="InterPro" id="IPR014001">
    <property type="entry name" value="Helicase_ATP-bd"/>
</dbReference>
<dbReference type="GO" id="GO:0009378">
    <property type="term" value="F:four-way junction helicase activity"/>
    <property type="evidence" value="ECO:0007669"/>
    <property type="project" value="TreeGrafter"/>
</dbReference>
<dbReference type="AlphaFoldDB" id="A0A369KPP4"/>
<dbReference type="InterPro" id="IPR011545">
    <property type="entry name" value="DEAD/DEAH_box_helicase_dom"/>
</dbReference>
<evidence type="ECO:0000313" key="9">
    <source>
        <dbReference type="Proteomes" id="UP000253934"/>
    </source>
</evidence>
<dbReference type="SUPFAM" id="SSF52540">
    <property type="entry name" value="P-loop containing nucleoside triphosphate hydrolases"/>
    <property type="match status" value="1"/>
</dbReference>
<dbReference type="GO" id="GO:0005524">
    <property type="term" value="F:ATP binding"/>
    <property type="evidence" value="ECO:0007669"/>
    <property type="project" value="UniProtKB-KW"/>
</dbReference>
<dbReference type="RefSeq" id="WP_338637503.1">
    <property type="nucleotide sequence ID" value="NZ_CP146516.1"/>
</dbReference>
<dbReference type="EMBL" id="QOVW01000058">
    <property type="protein sequence ID" value="RDB36639.1"/>
    <property type="molecule type" value="Genomic_DNA"/>
</dbReference>
<keyword evidence="2" id="KW-0378">Hydrolase</keyword>
<dbReference type="CDD" id="cd17920">
    <property type="entry name" value="DEXHc_RecQ"/>
    <property type="match status" value="1"/>
</dbReference>
<evidence type="ECO:0000256" key="1">
    <source>
        <dbReference type="ARBA" id="ARBA00022741"/>
    </source>
</evidence>
<name>A0A369KPP4_9BACT</name>
<dbReference type="Pfam" id="PF00271">
    <property type="entry name" value="Helicase_C"/>
    <property type="match status" value="1"/>
</dbReference>
<evidence type="ECO:0000256" key="3">
    <source>
        <dbReference type="ARBA" id="ARBA00022806"/>
    </source>
</evidence>
<dbReference type="InterPro" id="IPR004589">
    <property type="entry name" value="DNA_helicase_ATP-dep_RecQ"/>
</dbReference>
<dbReference type="GO" id="GO:0000724">
    <property type="term" value="P:double-strand break repair via homologous recombination"/>
    <property type="evidence" value="ECO:0007669"/>
    <property type="project" value="TreeGrafter"/>
</dbReference>
<comment type="caution">
    <text evidence="8">The sequence shown here is derived from an EMBL/GenBank/DDBJ whole genome shotgun (WGS) entry which is preliminary data.</text>
</comment>
<organism evidence="8 9">
    <name type="scientific">Spirobacillus cienkowskii</name>
    <dbReference type="NCBI Taxonomy" id="495820"/>
    <lineage>
        <taxon>Bacteria</taxon>
        <taxon>Pseudomonadati</taxon>
        <taxon>Bdellovibrionota</taxon>
        <taxon>Oligoflexia</taxon>
        <taxon>Silvanigrellales</taxon>
        <taxon>Spirobacillus</taxon>
    </lineage>
</organism>
<dbReference type="InterPro" id="IPR027417">
    <property type="entry name" value="P-loop_NTPase"/>
</dbReference>
<gene>
    <name evidence="8" type="ORF">DCC88_04225</name>
</gene>
<dbReference type="Proteomes" id="UP000253934">
    <property type="component" value="Unassembled WGS sequence"/>
</dbReference>
<evidence type="ECO:0000259" key="6">
    <source>
        <dbReference type="PROSITE" id="PS51192"/>
    </source>
</evidence>
<dbReference type="GO" id="GO:0003677">
    <property type="term" value="F:DNA binding"/>
    <property type="evidence" value="ECO:0007669"/>
    <property type="project" value="UniProtKB-KW"/>
</dbReference>
<dbReference type="GO" id="GO:0043138">
    <property type="term" value="F:3'-5' DNA helicase activity"/>
    <property type="evidence" value="ECO:0007669"/>
    <property type="project" value="TreeGrafter"/>
</dbReference>
<dbReference type="PROSITE" id="PS51194">
    <property type="entry name" value="HELICASE_CTER"/>
    <property type="match status" value="1"/>
</dbReference>
<protein>
    <submittedName>
        <fullName evidence="8">ATP-dependent DNA helicase RecQ</fullName>
    </submittedName>
</protein>